<protein>
    <submittedName>
        <fullName evidence="1">Uncharacterized protein</fullName>
    </submittedName>
</protein>
<dbReference type="EMBL" id="CP012199">
    <property type="protein sequence ID" value="AMG75540.1"/>
    <property type="molecule type" value="Genomic_DNA"/>
</dbReference>
<keyword evidence="2" id="KW-1185">Reference proteome</keyword>
<dbReference type="KEGG" id="sgi:SGRAN_3197"/>
<dbReference type="Proteomes" id="UP000058599">
    <property type="component" value="Chromosome"/>
</dbReference>
<proteinExistence type="predicted"/>
<gene>
    <name evidence="1" type="ORF">SGRAN_3197</name>
</gene>
<organism evidence="1 2">
    <name type="scientific">Sphingopyxis granuli</name>
    <dbReference type="NCBI Taxonomy" id="267128"/>
    <lineage>
        <taxon>Bacteria</taxon>
        <taxon>Pseudomonadati</taxon>
        <taxon>Pseudomonadota</taxon>
        <taxon>Alphaproteobacteria</taxon>
        <taxon>Sphingomonadales</taxon>
        <taxon>Sphingomonadaceae</taxon>
        <taxon>Sphingopyxis</taxon>
    </lineage>
</organism>
<dbReference type="AlphaFoldDB" id="A0AA86GM56"/>
<evidence type="ECO:0000313" key="1">
    <source>
        <dbReference type="EMBL" id="AMG75540.1"/>
    </source>
</evidence>
<evidence type="ECO:0000313" key="2">
    <source>
        <dbReference type="Proteomes" id="UP000058599"/>
    </source>
</evidence>
<sequence>MTNIRVDTRLRPTRFGFLVAPNDRAALREVFAISTCLWGGKFNPIIPTFANRPAWWDRQGARIESAEQIINGYLDYFEPDILVETRPGQAQGLGYASERVITLQNLAPPSSQARNAWTETTGLDVGALYGHLYEREFQFTRRRPGKVVRIVPERPSLANLVGCVFGSFPQKSALNDLERAFDEVFTPEHITLSSETVADIIANNWMNPLHVTHDGLDIQYSHRMDPKAFVFDGTHPGDLIDYWNLRAGVQPVVPIPTQYAAELGPFVRKFVERNYRPLPGNSHGVMIHPTVMFGRSIATDAIEPMFEKHFRVDIEGANCVQAWYPAFWRPTSDIMVSPTRPKVTAAEGSHSIPLDDESPSLQFDMLKHPFADRFGGQARWAHVVKLSDWSRDGSIATTYPEEYRNSRRPNFGGGLGKIRSTSEGFVELADYVLNTHYWQLESNVSAITTWLSDRKIETFLSDSGRATQQIIHTLGGLRRVSSIANPAIVQFLEKISRSPISKSMEHNQFRNRIAQAIKGSLWNRDAVRTLIEQNAVELGLEVRCDKCGSWSWYQLSGLDAALKCSLCLKSFAFPAINPAGSDRARWAYRLIGPFAQPNYAQGGYAAALSIRLFAELLESGPEQNLTWCAGQEMRFPDGLKIEADFILWYRRRETFGSTPRTQLVFGEAKSFGKECFGDDDVARMKALALAFPGAILVFATMKPASELSRDEIKRLSSLALWGRHYERQKRQSRAPVIILTGTELFADYAVSKSWEELGGRHAELVKPAYVRLANLRVLADLTQQLCLGLEPYHDTERRKWARRSKGKKLTQD</sequence>
<dbReference type="RefSeq" id="WP_067185356.1">
    <property type="nucleotide sequence ID" value="NZ_CP012199.1"/>
</dbReference>
<name>A0AA86GM56_9SPHN</name>
<accession>A0AA86GM56</accession>
<reference evidence="1 2" key="1">
    <citation type="journal article" date="2016" name="BMC Genomics">
        <title>Genomic analysis of the nitrate-respiring Sphingopyxis granuli (formerly Sphingomonas macrogoltabida) strain TFA.</title>
        <authorList>
            <person name="Garcia-Romero I."/>
            <person name="Perez-Pulido A.J."/>
            <person name="Gonzalez-Flores Y.E."/>
            <person name="Reyes-Ramirez F."/>
            <person name="Santero E."/>
            <person name="Floriano B."/>
        </authorList>
    </citation>
    <scope>NUCLEOTIDE SEQUENCE [LARGE SCALE GENOMIC DNA]</scope>
    <source>
        <strain evidence="1 2">TFA</strain>
    </source>
</reference>